<keyword evidence="2" id="KW-0520">NAD</keyword>
<keyword evidence="1" id="KW-0560">Oxidoreductase</keyword>
<comment type="caution">
    <text evidence="4">The sequence shown here is derived from an EMBL/GenBank/DDBJ whole genome shotgun (WGS) entry which is preliminary data.</text>
</comment>
<dbReference type="InterPro" id="IPR036291">
    <property type="entry name" value="NAD(P)-bd_dom_sf"/>
</dbReference>
<evidence type="ECO:0000259" key="3">
    <source>
        <dbReference type="Pfam" id="PF02826"/>
    </source>
</evidence>
<evidence type="ECO:0000313" key="5">
    <source>
        <dbReference type="Proteomes" id="UP000636956"/>
    </source>
</evidence>
<dbReference type="RefSeq" id="WP_229662019.1">
    <property type="nucleotide sequence ID" value="NZ_BAABFW010000041.1"/>
</dbReference>
<evidence type="ECO:0000313" key="4">
    <source>
        <dbReference type="EMBL" id="GGJ68588.1"/>
    </source>
</evidence>
<reference evidence="4" key="2">
    <citation type="submission" date="2020-09" db="EMBL/GenBank/DDBJ databases">
        <authorList>
            <person name="Sun Q."/>
            <person name="Zhou Y."/>
        </authorList>
    </citation>
    <scope>NUCLEOTIDE SEQUENCE</scope>
    <source>
        <strain evidence="4">CGMCC 1.8984</strain>
    </source>
</reference>
<organism evidence="4 5">
    <name type="scientific">Agromyces bauzanensis</name>
    <dbReference type="NCBI Taxonomy" id="1308924"/>
    <lineage>
        <taxon>Bacteria</taxon>
        <taxon>Bacillati</taxon>
        <taxon>Actinomycetota</taxon>
        <taxon>Actinomycetes</taxon>
        <taxon>Micrococcales</taxon>
        <taxon>Microbacteriaceae</taxon>
        <taxon>Agromyces</taxon>
    </lineage>
</organism>
<dbReference type="EMBL" id="BMMD01000001">
    <property type="protein sequence ID" value="GGJ68588.1"/>
    <property type="molecule type" value="Genomic_DNA"/>
</dbReference>
<protein>
    <recommendedName>
        <fullName evidence="3">D-isomer specific 2-hydroxyacid dehydrogenase NAD-binding domain-containing protein</fullName>
    </recommendedName>
</protein>
<dbReference type="GO" id="GO:0016491">
    <property type="term" value="F:oxidoreductase activity"/>
    <property type="evidence" value="ECO:0007669"/>
    <property type="project" value="UniProtKB-KW"/>
</dbReference>
<accession>A0A917PAE4</accession>
<evidence type="ECO:0000256" key="2">
    <source>
        <dbReference type="ARBA" id="ARBA00023027"/>
    </source>
</evidence>
<sequence>MADALVDALRSGRLGGAGLDVAEPEPLPAGHPLWSAPGCIITPHVADTEAMTVPPFAVRVRRNVAAFLGDGAFEGRVDLDAGY</sequence>
<gene>
    <name evidence="4" type="ORF">GCM10011372_02980</name>
</gene>
<name>A0A917PAE4_9MICO</name>
<dbReference type="AlphaFoldDB" id="A0A917PAE4"/>
<dbReference type="InterPro" id="IPR006140">
    <property type="entry name" value="D-isomer_DH_NAD-bd"/>
</dbReference>
<reference evidence="4" key="1">
    <citation type="journal article" date="2014" name="Int. J. Syst. Evol. Microbiol.">
        <title>Complete genome sequence of Corynebacterium casei LMG S-19264T (=DSM 44701T), isolated from a smear-ripened cheese.</title>
        <authorList>
            <consortium name="US DOE Joint Genome Institute (JGI-PGF)"/>
            <person name="Walter F."/>
            <person name="Albersmeier A."/>
            <person name="Kalinowski J."/>
            <person name="Ruckert C."/>
        </authorList>
    </citation>
    <scope>NUCLEOTIDE SEQUENCE</scope>
    <source>
        <strain evidence="4">CGMCC 1.8984</strain>
    </source>
</reference>
<dbReference type="Pfam" id="PF02826">
    <property type="entry name" value="2-Hacid_dh_C"/>
    <property type="match status" value="1"/>
</dbReference>
<feature type="domain" description="D-isomer specific 2-hydroxyacid dehydrogenase NAD-binding" evidence="3">
    <location>
        <begin position="3"/>
        <end position="46"/>
    </location>
</feature>
<dbReference type="GO" id="GO:0051287">
    <property type="term" value="F:NAD binding"/>
    <property type="evidence" value="ECO:0007669"/>
    <property type="project" value="InterPro"/>
</dbReference>
<keyword evidence="5" id="KW-1185">Reference proteome</keyword>
<proteinExistence type="predicted"/>
<dbReference type="SUPFAM" id="SSF51735">
    <property type="entry name" value="NAD(P)-binding Rossmann-fold domains"/>
    <property type="match status" value="1"/>
</dbReference>
<evidence type="ECO:0000256" key="1">
    <source>
        <dbReference type="ARBA" id="ARBA00023002"/>
    </source>
</evidence>
<dbReference type="PANTHER" id="PTHR43333:SF1">
    <property type="entry name" value="D-ISOMER SPECIFIC 2-HYDROXYACID DEHYDROGENASE NAD-BINDING DOMAIN-CONTAINING PROTEIN"/>
    <property type="match status" value="1"/>
</dbReference>
<dbReference type="Gene3D" id="3.40.50.720">
    <property type="entry name" value="NAD(P)-binding Rossmann-like Domain"/>
    <property type="match status" value="2"/>
</dbReference>
<dbReference type="PANTHER" id="PTHR43333">
    <property type="entry name" value="2-HACID_DH_C DOMAIN-CONTAINING PROTEIN"/>
    <property type="match status" value="1"/>
</dbReference>
<dbReference type="Proteomes" id="UP000636956">
    <property type="component" value="Unassembled WGS sequence"/>
</dbReference>